<reference evidence="6 7" key="1">
    <citation type="submission" date="2018-08" db="EMBL/GenBank/DDBJ databases">
        <title>Meiothermus luteus KCTC 52599 genome sequencing project.</title>
        <authorList>
            <person name="Da Costa M.S."/>
            <person name="Albuquerque L."/>
            <person name="Raposo P."/>
            <person name="Froufe H.J.C."/>
            <person name="Barroso C.S."/>
            <person name="Egas C."/>
        </authorList>
    </citation>
    <scope>NUCLEOTIDE SEQUENCE [LARGE SCALE GENOMIC DNA]</scope>
    <source>
        <strain evidence="6 7">KCTC 52599</strain>
    </source>
</reference>
<dbReference type="Gene3D" id="3.30.70.1730">
    <property type="match status" value="1"/>
</dbReference>
<evidence type="ECO:0000256" key="4">
    <source>
        <dbReference type="ARBA" id="ARBA00035202"/>
    </source>
</evidence>
<comment type="caution">
    <text evidence="6">The sequence shown here is derived from an EMBL/GenBank/DDBJ whole genome shotgun (WGS) entry which is preliminary data.</text>
</comment>
<evidence type="ECO:0000256" key="3">
    <source>
        <dbReference type="ARBA" id="ARBA00023274"/>
    </source>
</evidence>
<dbReference type="NCBIfam" id="NF000955">
    <property type="entry name" value="PRK00099.1-1"/>
    <property type="match status" value="1"/>
</dbReference>
<dbReference type="InterPro" id="IPR022973">
    <property type="entry name" value="Ribosomal_uL10_bac"/>
</dbReference>
<evidence type="ECO:0000256" key="1">
    <source>
        <dbReference type="ARBA" id="ARBA00008889"/>
    </source>
</evidence>
<dbReference type="RefSeq" id="WP_119359132.1">
    <property type="nucleotide sequence ID" value="NZ_QWKZ01000008.1"/>
</dbReference>
<comment type="similarity">
    <text evidence="1 5">Belongs to the universal ribosomal protein uL10 family.</text>
</comment>
<accession>A0A399EZM9</accession>
<dbReference type="Gene3D" id="6.10.250.290">
    <property type="match status" value="1"/>
</dbReference>
<keyword evidence="2 5" id="KW-0689">Ribosomal protein</keyword>
<evidence type="ECO:0000256" key="2">
    <source>
        <dbReference type="ARBA" id="ARBA00022980"/>
    </source>
</evidence>
<dbReference type="GO" id="GO:1990904">
    <property type="term" value="C:ribonucleoprotein complex"/>
    <property type="evidence" value="ECO:0007669"/>
    <property type="project" value="UniProtKB-KW"/>
</dbReference>
<dbReference type="AlphaFoldDB" id="A0A399EZM9"/>
<gene>
    <name evidence="5 6" type="primary">rplJ</name>
    <name evidence="6" type="ORF">Mlute_00444</name>
</gene>
<dbReference type="GO" id="GO:0006412">
    <property type="term" value="P:translation"/>
    <property type="evidence" value="ECO:0007669"/>
    <property type="project" value="UniProtKB-UniRule"/>
</dbReference>
<dbReference type="GO" id="GO:0005840">
    <property type="term" value="C:ribosome"/>
    <property type="evidence" value="ECO:0007669"/>
    <property type="project" value="UniProtKB-KW"/>
</dbReference>
<proteinExistence type="inferred from homology"/>
<comment type="subunit">
    <text evidence="5">Part of the ribosomal stalk of the 50S ribosomal subunit. The N-terminus interacts with L11 and the large rRNA to form the base of the stalk. The C-terminus forms an elongated spine to which L12 dimers bind in a sequential fashion forming a multimeric L10(L12)X complex.</text>
</comment>
<dbReference type="InterPro" id="IPR043141">
    <property type="entry name" value="Ribosomal_uL10-like_sf"/>
</dbReference>
<dbReference type="HAMAP" id="MF_00362">
    <property type="entry name" value="Ribosomal_uL10"/>
    <property type="match status" value="1"/>
</dbReference>
<dbReference type="OrthoDB" id="9808307at2"/>
<organism evidence="6 7">
    <name type="scientific">Meiothermus luteus</name>
    <dbReference type="NCBI Taxonomy" id="2026184"/>
    <lineage>
        <taxon>Bacteria</taxon>
        <taxon>Thermotogati</taxon>
        <taxon>Deinococcota</taxon>
        <taxon>Deinococci</taxon>
        <taxon>Thermales</taxon>
        <taxon>Thermaceae</taxon>
        <taxon>Meiothermus</taxon>
    </lineage>
</organism>
<dbReference type="PANTHER" id="PTHR11560">
    <property type="entry name" value="39S RIBOSOMAL PROTEIN L10, MITOCHONDRIAL"/>
    <property type="match status" value="1"/>
</dbReference>
<sequence>MPSKRNVENLEALTGALRAAQGSFFLVNYQGLAAGPTGKLRKAVREKGGELIVAKNTLIRRAMGDLGLPPIEGLSGPSAVVVFNDPAAVAKALKEFAKTNDKGIPAFKAGMLAGQVLTAKQVEALADLPSQKELQAELVGVLSATLSNLVGVLGAKAQELVGILEARVQKLEAA</sequence>
<dbReference type="SUPFAM" id="SSF160369">
    <property type="entry name" value="Ribosomal protein L10-like"/>
    <property type="match status" value="1"/>
</dbReference>
<evidence type="ECO:0000313" key="6">
    <source>
        <dbReference type="EMBL" id="RIH89035.1"/>
    </source>
</evidence>
<dbReference type="Pfam" id="PF00466">
    <property type="entry name" value="Ribosomal_L10"/>
    <property type="match status" value="1"/>
</dbReference>
<evidence type="ECO:0000256" key="5">
    <source>
        <dbReference type="HAMAP-Rule" id="MF_00362"/>
    </source>
</evidence>
<name>A0A399EZM9_9DEIN</name>
<keyword evidence="5" id="KW-0699">rRNA-binding</keyword>
<keyword evidence="7" id="KW-1185">Reference proteome</keyword>
<dbReference type="InterPro" id="IPR047865">
    <property type="entry name" value="Ribosomal_uL10_bac_type"/>
</dbReference>
<dbReference type="EMBL" id="QWKZ01000008">
    <property type="protein sequence ID" value="RIH89035.1"/>
    <property type="molecule type" value="Genomic_DNA"/>
</dbReference>
<keyword evidence="3 5" id="KW-0687">Ribonucleoprotein</keyword>
<dbReference type="CDD" id="cd05797">
    <property type="entry name" value="Ribosomal_L10"/>
    <property type="match status" value="1"/>
</dbReference>
<dbReference type="GO" id="GO:0070180">
    <property type="term" value="F:large ribosomal subunit rRNA binding"/>
    <property type="evidence" value="ECO:0007669"/>
    <property type="project" value="UniProtKB-UniRule"/>
</dbReference>
<dbReference type="Proteomes" id="UP000265800">
    <property type="component" value="Unassembled WGS sequence"/>
</dbReference>
<dbReference type="InterPro" id="IPR001790">
    <property type="entry name" value="Ribosomal_uL10"/>
</dbReference>
<protein>
    <recommendedName>
        <fullName evidence="4 5">Large ribosomal subunit protein uL10</fullName>
    </recommendedName>
</protein>
<evidence type="ECO:0000313" key="7">
    <source>
        <dbReference type="Proteomes" id="UP000265800"/>
    </source>
</evidence>
<comment type="function">
    <text evidence="5">Forms part of the ribosomal stalk, playing a central role in the interaction of the ribosome with GTP-bound translation factors.</text>
</comment>
<keyword evidence="5" id="KW-0694">RNA-binding</keyword>